<dbReference type="RefSeq" id="WP_072339662.1">
    <property type="nucleotide sequence ID" value="NZ_FPKU01000001.1"/>
</dbReference>
<keyword evidence="3" id="KW-1185">Reference proteome</keyword>
<evidence type="ECO:0000313" key="2">
    <source>
        <dbReference type="EMBL" id="SFZ82440.1"/>
    </source>
</evidence>
<organism evidence="2 3">
    <name type="scientific">Devosia enhydra</name>
    <dbReference type="NCBI Taxonomy" id="665118"/>
    <lineage>
        <taxon>Bacteria</taxon>
        <taxon>Pseudomonadati</taxon>
        <taxon>Pseudomonadota</taxon>
        <taxon>Alphaproteobacteria</taxon>
        <taxon>Hyphomicrobiales</taxon>
        <taxon>Devosiaceae</taxon>
        <taxon>Devosia</taxon>
    </lineage>
</organism>
<feature type="region of interest" description="Disordered" evidence="1">
    <location>
        <begin position="42"/>
        <end position="67"/>
    </location>
</feature>
<proteinExistence type="predicted"/>
<accession>A0A1K2HV11</accession>
<evidence type="ECO:0000256" key="1">
    <source>
        <dbReference type="SAM" id="MobiDB-lite"/>
    </source>
</evidence>
<sequence length="67" mass="7756">MSDQLDEMMYELKRSVDRQAELQQETNDLLRGLIQALNSNSQEMADARAERELDRRLASDDGSDIRL</sequence>
<dbReference type="Proteomes" id="UP000183447">
    <property type="component" value="Unassembled WGS sequence"/>
</dbReference>
<protein>
    <submittedName>
        <fullName evidence="2">Uncharacterized protein</fullName>
    </submittedName>
</protein>
<dbReference type="AlphaFoldDB" id="A0A1K2HV11"/>
<gene>
    <name evidence="2" type="ORF">SAMN02983003_1078</name>
</gene>
<feature type="compositionally biased region" description="Basic and acidic residues" evidence="1">
    <location>
        <begin position="45"/>
        <end position="67"/>
    </location>
</feature>
<evidence type="ECO:0000313" key="3">
    <source>
        <dbReference type="Proteomes" id="UP000183447"/>
    </source>
</evidence>
<reference evidence="2 3" key="1">
    <citation type="submission" date="2016-11" db="EMBL/GenBank/DDBJ databases">
        <authorList>
            <person name="Jaros S."/>
            <person name="Januszkiewicz K."/>
            <person name="Wedrychowicz H."/>
        </authorList>
    </citation>
    <scope>NUCLEOTIDE SEQUENCE [LARGE SCALE GENOMIC DNA]</scope>
    <source>
        <strain evidence="2 3">ATCC 23634</strain>
    </source>
</reference>
<name>A0A1K2HV11_9HYPH</name>
<dbReference type="EMBL" id="FPKU01000001">
    <property type="protein sequence ID" value="SFZ82440.1"/>
    <property type="molecule type" value="Genomic_DNA"/>
</dbReference>